<dbReference type="Proteomes" id="UP000244066">
    <property type="component" value="Unassembled WGS sequence"/>
</dbReference>
<dbReference type="AlphaFoldDB" id="A0A2R7Y0T3"/>
<protein>
    <submittedName>
        <fullName evidence="1">Uncharacterized protein</fullName>
    </submittedName>
</protein>
<organism evidence="1 2">
    <name type="scientific">Candidatus Terraquivivens tikiterensis</name>
    <dbReference type="NCBI Taxonomy" id="1980982"/>
    <lineage>
        <taxon>Archaea</taxon>
        <taxon>Nitrososphaerota</taxon>
        <taxon>Candidatus Wolframiiraptoraceae</taxon>
        <taxon>Candidatus Terraquivivens</taxon>
    </lineage>
</organism>
<sequence>MGFPWRPIPSNHSGLDVFCKARTEGWIVFDRPDLWLQPCGKLMGTWRVSDLYVVKTMVKAKTLKASLAGAPI</sequence>
<evidence type="ECO:0000313" key="2">
    <source>
        <dbReference type="Proteomes" id="UP000244066"/>
    </source>
</evidence>
<proteinExistence type="predicted"/>
<evidence type="ECO:0000313" key="1">
    <source>
        <dbReference type="EMBL" id="PUA31053.1"/>
    </source>
</evidence>
<accession>A0A2R7Y0T3</accession>
<name>A0A2R7Y0T3_9ARCH</name>
<comment type="caution">
    <text evidence="1">The sequence shown here is derived from an EMBL/GenBank/DDBJ whole genome shotgun (WGS) entry which is preliminary data.</text>
</comment>
<gene>
    <name evidence="1" type="ORF">B9J98_07940</name>
</gene>
<dbReference type="EMBL" id="NDWU01000029">
    <property type="protein sequence ID" value="PUA31053.1"/>
    <property type="molecule type" value="Genomic_DNA"/>
</dbReference>
<reference evidence="1 2" key="1">
    <citation type="submission" date="2017-04" db="EMBL/GenBank/DDBJ databases">
        <title>Draft Aigarchaeota genome from a New Zealand hot spring.</title>
        <authorList>
            <person name="Reysenbach A.-L."/>
            <person name="Donaho J.A."/>
            <person name="Gerhart J."/>
            <person name="Kelley J.F."/>
            <person name="Kouba K."/>
            <person name="Podar M."/>
            <person name="Stott M."/>
        </authorList>
    </citation>
    <scope>NUCLEOTIDE SEQUENCE [LARGE SCALE GENOMIC DNA]</scope>
    <source>
        <strain evidence="1">NZ13_MG1</strain>
    </source>
</reference>